<keyword evidence="2" id="KW-1185">Reference proteome</keyword>
<evidence type="ECO:0000313" key="1">
    <source>
        <dbReference type="EMBL" id="SHK53370.1"/>
    </source>
</evidence>
<dbReference type="Proteomes" id="UP000184248">
    <property type="component" value="Unassembled WGS sequence"/>
</dbReference>
<accession>A0A1M6T8U0</accession>
<gene>
    <name evidence="1" type="ORF">SAMN05192556_103253</name>
</gene>
<proteinExistence type="predicted"/>
<dbReference type="EMBL" id="FRAL01000003">
    <property type="protein sequence ID" value="SHK53370.1"/>
    <property type="molecule type" value="Genomic_DNA"/>
</dbReference>
<name>A0A1M6T8U0_9GAMM</name>
<protein>
    <submittedName>
        <fullName evidence="1">Uncharacterized protein</fullName>
    </submittedName>
</protein>
<reference evidence="2" key="1">
    <citation type="submission" date="2016-11" db="EMBL/GenBank/DDBJ databases">
        <authorList>
            <person name="Varghese N."/>
            <person name="Submissions S."/>
        </authorList>
    </citation>
    <scope>NUCLEOTIDE SEQUENCE [LARGE SCALE GENOMIC DNA]</scope>
    <source>
        <strain evidence="2">ALO Sharm</strain>
    </source>
</reference>
<dbReference type="RefSeq" id="WP_064699316.1">
    <property type="nucleotide sequence ID" value="NZ_BDEO01000006.1"/>
</dbReference>
<evidence type="ECO:0000313" key="2">
    <source>
        <dbReference type="Proteomes" id="UP000184248"/>
    </source>
</evidence>
<organism evidence="1 2">
    <name type="scientific">Halomonas caseinilytica</name>
    <dbReference type="NCBI Taxonomy" id="438744"/>
    <lineage>
        <taxon>Bacteria</taxon>
        <taxon>Pseudomonadati</taxon>
        <taxon>Pseudomonadota</taxon>
        <taxon>Gammaproteobacteria</taxon>
        <taxon>Oceanospirillales</taxon>
        <taxon>Halomonadaceae</taxon>
        <taxon>Halomonas</taxon>
    </lineage>
</organism>
<dbReference type="AlphaFoldDB" id="A0A1M6T8U0"/>
<sequence length="72" mass="7971">MATVRQPITNVLVINKNTGAEYAKACLEVCRRKDGAVELLVAEAVVEPVQHPSEVLLISDRGTCWHRFHTGE</sequence>